<dbReference type="Gene3D" id="3.30.70.330">
    <property type="match status" value="1"/>
</dbReference>
<keyword evidence="3 4" id="KW-0687">Ribonucleoprotein</keyword>
<proteinExistence type="inferred from homology"/>
<dbReference type="InterPro" id="IPR013025">
    <property type="entry name" value="Ribosomal_uL23-like"/>
</dbReference>
<evidence type="ECO:0000313" key="5">
    <source>
        <dbReference type="EMBL" id="PIY96372.1"/>
    </source>
</evidence>
<reference evidence="5 6" key="1">
    <citation type="submission" date="2017-09" db="EMBL/GenBank/DDBJ databases">
        <title>Depth-based differentiation of microbial function through sediment-hosted aquifers and enrichment of novel symbionts in the deep terrestrial subsurface.</title>
        <authorList>
            <person name="Probst A.J."/>
            <person name="Ladd B."/>
            <person name="Jarett J.K."/>
            <person name="Geller-Mcgrath D.E."/>
            <person name="Sieber C.M."/>
            <person name="Emerson J.B."/>
            <person name="Anantharaman K."/>
            <person name="Thomas B.C."/>
            <person name="Malmstrom R."/>
            <person name="Stieglmeier M."/>
            <person name="Klingl A."/>
            <person name="Woyke T."/>
            <person name="Ryan C.M."/>
            <person name="Banfield J.F."/>
        </authorList>
    </citation>
    <scope>NUCLEOTIDE SEQUENCE [LARGE SCALE GENOMIC DNA]</scope>
    <source>
        <strain evidence="5">CG_4_10_14_0_8_um_filter_42_10</strain>
    </source>
</reference>
<sequence length="89" mass="9728">MLIKPLVTEKSTSLGVYGKYVFKVSSNASKRTIKKAIHDLYGVEAIKVNIVNQGGKPIKYGRSSGRTGSWKKAIVTLKAGEKIEIYEGV</sequence>
<comment type="subunit">
    <text evidence="4">Part of the 50S ribosomal subunit. Contacts protein L29, and trigger factor when it is bound to the ribosome.</text>
</comment>
<dbReference type="GO" id="GO:0019843">
    <property type="term" value="F:rRNA binding"/>
    <property type="evidence" value="ECO:0007669"/>
    <property type="project" value="UniProtKB-UniRule"/>
</dbReference>
<keyword evidence="4" id="KW-0699">rRNA-binding</keyword>
<dbReference type="GO" id="GO:1990904">
    <property type="term" value="C:ribonucleoprotein complex"/>
    <property type="evidence" value="ECO:0007669"/>
    <property type="project" value="UniProtKB-KW"/>
</dbReference>
<organism evidence="5 6">
    <name type="scientific">Candidatus Kerfeldbacteria bacterium CG_4_10_14_0_8_um_filter_42_10</name>
    <dbReference type="NCBI Taxonomy" id="2014248"/>
    <lineage>
        <taxon>Bacteria</taxon>
        <taxon>Candidatus Kerfeldiibacteriota</taxon>
    </lineage>
</organism>
<keyword evidence="2 4" id="KW-0689">Ribosomal protein</keyword>
<name>A0A2M7RIJ4_9BACT</name>
<evidence type="ECO:0000256" key="1">
    <source>
        <dbReference type="ARBA" id="ARBA00006700"/>
    </source>
</evidence>
<dbReference type="EMBL" id="PFMD01000051">
    <property type="protein sequence ID" value="PIY96372.1"/>
    <property type="molecule type" value="Genomic_DNA"/>
</dbReference>
<comment type="similarity">
    <text evidence="1 4">Belongs to the universal ribosomal protein uL23 family.</text>
</comment>
<comment type="caution">
    <text evidence="5">The sequence shown here is derived from an EMBL/GenBank/DDBJ whole genome shotgun (WGS) entry which is preliminary data.</text>
</comment>
<dbReference type="NCBIfam" id="NF004363">
    <property type="entry name" value="PRK05738.2-4"/>
    <property type="match status" value="1"/>
</dbReference>
<protein>
    <recommendedName>
        <fullName evidence="4">Large ribosomal subunit protein uL23</fullName>
    </recommendedName>
</protein>
<dbReference type="Pfam" id="PF00276">
    <property type="entry name" value="Ribosomal_L23"/>
    <property type="match status" value="1"/>
</dbReference>
<dbReference type="InterPro" id="IPR012677">
    <property type="entry name" value="Nucleotide-bd_a/b_plait_sf"/>
</dbReference>
<dbReference type="GO" id="GO:0006412">
    <property type="term" value="P:translation"/>
    <property type="evidence" value="ECO:0007669"/>
    <property type="project" value="UniProtKB-UniRule"/>
</dbReference>
<accession>A0A2M7RIJ4</accession>
<evidence type="ECO:0000256" key="4">
    <source>
        <dbReference type="HAMAP-Rule" id="MF_01369"/>
    </source>
</evidence>
<dbReference type="Proteomes" id="UP000230779">
    <property type="component" value="Unassembled WGS sequence"/>
</dbReference>
<keyword evidence="4" id="KW-0694">RNA-binding</keyword>
<dbReference type="GO" id="GO:0003735">
    <property type="term" value="F:structural constituent of ribosome"/>
    <property type="evidence" value="ECO:0007669"/>
    <property type="project" value="InterPro"/>
</dbReference>
<evidence type="ECO:0000313" key="6">
    <source>
        <dbReference type="Proteomes" id="UP000230779"/>
    </source>
</evidence>
<dbReference type="GO" id="GO:0005840">
    <property type="term" value="C:ribosome"/>
    <property type="evidence" value="ECO:0007669"/>
    <property type="project" value="UniProtKB-KW"/>
</dbReference>
<dbReference type="HAMAP" id="MF_01369_B">
    <property type="entry name" value="Ribosomal_uL23_B"/>
    <property type="match status" value="1"/>
</dbReference>
<dbReference type="InterPro" id="IPR012678">
    <property type="entry name" value="Ribosomal_uL23/eL15/eS24_sf"/>
</dbReference>
<comment type="function">
    <text evidence="4">One of the early assembly proteins it binds 23S rRNA. One of the proteins that surrounds the polypeptide exit tunnel on the outside of the ribosome. Forms the main docking site for trigger factor binding to the ribosome.</text>
</comment>
<dbReference type="AlphaFoldDB" id="A0A2M7RIJ4"/>
<evidence type="ECO:0000256" key="3">
    <source>
        <dbReference type="ARBA" id="ARBA00023274"/>
    </source>
</evidence>
<gene>
    <name evidence="4" type="primary">rplW</name>
    <name evidence="5" type="ORF">COY66_04400</name>
</gene>
<evidence type="ECO:0000256" key="2">
    <source>
        <dbReference type="ARBA" id="ARBA00022980"/>
    </source>
</evidence>
<dbReference type="SUPFAM" id="SSF54189">
    <property type="entry name" value="Ribosomal proteins S24e, L23 and L15e"/>
    <property type="match status" value="1"/>
</dbReference>